<dbReference type="Pfam" id="PF13886">
    <property type="entry name" value="TM7S3_TM198"/>
    <property type="match status" value="1"/>
</dbReference>
<evidence type="ECO:0000256" key="4">
    <source>
        <dbReference type="ARBA" id="ARBA00022989"/>
    </source>
</evidence>
<keyword evidence="10" id="KW-1185">Reference proteome</keyword>
<feature type="transmembrane region" description="Helical" evidence="7">
    <location>
        <begin position="6"/>
        <end position="29"/>
    </location>
</feature>
<reference evidence="9 10" key="1">
    <citation type="journal article" date="2016" name="Mol. Biol. Evol.">
        <title>Genome-Wide Survey of Gut Fungi (Harpellales) Reveals the First Horizontally Transferred Ubiquitin Gene from a Mosquito Host.</title>
        <authorList>
            <person name="Wang Y."/>
            <person name="White M.M."/>
            <person name="Kvist S."/>
            <person name="Moncalvo J.M."/>
        </authorList>
    </citation>
    <scope>NUCLEOTIDE SEQUENCE [LARGE SCALE GENOMIC DNA]</scope>
    <source>
        <strain evidence="9 10">ALG-7-W6</strain>
    </source>
</reference>
<comment type="similarity">
    <text evidence="2">Belongs to the TMEM198 family.</text>
</comment>
<dbReference type="EMBL" id="LSSL01002154">
    <property type="protein sequence ID" value="OLY81799.1"/>
    <property type="molecule type" value="Genomic_DNA"/>
</dbReference>
<feature type="domain" description="TM7S3/TM198-like" evidence="8">
    <location>
        <begin position="1"/>
        <end position="183"/>
    </location>
</feature>
<evidence type="ECO:0000256" key="6">
    <source>
        <dbReference type="ARBA" id="ARBA00049737"/>
    </source>
</evidence>
<name>A0A1R0GY33_9FUNG</name>
<evidence type="ECO:0000256" key="3">
    <source>
        <dbReference type="ARBA" id="ARBA00022692"/>
    </source>
</evidence>
<keyword evidence="5 7" id="KW-0472">Membrane</keyword>
<dbReference type="PANTHER" id="PTHR31247">
    <property type="entry name" value="TRANSMEMBRANE PROTEIN 198 FAMILY MEMBER"/>
    <property type="match status" value="1"/>
</dbReference>
<keyword evidence="4 7" id="KW-1133">Transmembrane helix</keyword>
<evidence type="ECO:0000313" key="9">
    <source>
        <dbReference type="EMBL" id="OLY81799.1"/>
    </source>
</evidence>
<proteinExistence type="inferred from homology"/>
<feature type="transmembrane region" description="Helical" evidence="7">
    <location>
        <begin position="94"/>
        <end position="113"/>
    </location>
</feature>
<feature type="transmembrane region" description="Helical" evidence="7">
    <location>
        <begin position="41"/>
        <end position="60"/>
    </location>
</feature>
<gene>
    <name evidence="9" type="ORF">AYI68_g4091</name>
</gene>
<evidence type="ECO:0000259" key="8">
    <source>
        <dbReference type="Pfam" id="PF13886"/>
    </source>
</evidence>
<dbReference type="GO" id="GO:0005886">
    <property type="term" value="C:plasma membrane"/>
    <property type="evidence" value="ECO:0007669"/>
    <property type="project" value="TreeGrafter"/>
</dbReference>
<evidence type="ECO:0000256" key="1">
    <source>
        <dbReference type="ARBA" id="ARBA00004141"/>
    </source>
</evidence>
<dbReference type="Proteomes" id="UP000187455">
    <property type="component" value="Unassembled WGS sequence"/>
</dbReference>
<comment type="caution">
    <text evidence="9">The sequence shown here is derived from an EMBL/GenBank/DDBJ whole genome shotgun (WGS) entry which is preliminary data.</text>
</comment>
<comment type="subcellular location">
    <subcellularLocation>
        <location evidence="1">Membrane</location>
        <topology evidence="1">Multi-pass membrane protein</topology>
    </subcellularLocation>
</comment>
<keyword evidence="3 7" id="KW-0812">Transmembrane</keyword>
<feature type="transmembrane region" description="Helical" evidence="7">
    <location>
        <begin position="164"/>
        <end position="183"/>
    </location>
</feature>
<evidence type="ECO:0000256" key="5">
    <source>
        <dbReference type="ARBA" id="ARBA00023136"/>
    </source>
</evidence>
<feature type="transmembrane region" description="Helical" evidence="7">
    <location>
        <begin position="66"/>
        <end position="82"/>
    </location>
</feature>
<dbReference type="InterPro" id="IPR040236">
    <property type="entry name" value="TMEM198"/>
</dbReference>
<accession>A0A1R0GY33</accession>
<evidence type="ECO:0000313" key="10">
    <source>
        <dbReference type="Proteomes" id="UP000187455"/>
    </source>
</evidence>
<evidence type="ECO:0000256" key="2">
    <source>
        <dbReference type="ARBA" id="ARBA00006244"/>
    </source>
</evidence>
<dbReference type="OrthoDB" id="102260at2759"/>
<dbReference type="STRING" id="133383.A0A1R0GY33"/>
<dbReference type="AlphaFoldDB" id="A0A1R0GY33"/>
<organism evidence="9 10">
    <name type="scientific">Smittium mucronatum</name>
    <dbReference type="NCBI Taxonomy" id="133383"/>
    <lineage>
        <taxon>Eukaryota</taxon>
        <taxon>Fungi</taxon>
        <taxon>Fungi incertae sedis</taxon>
        <taxon>Zoopagomycota</taxon>
        <taxon>Kickxellomycotina</taxon>
        <taxon>Harpellomycetes</taxon>
        <taxon>Harpellales</taxon>
        <taxon>Legeriomycetaceae</taxon>
        <taxon>Smittium</taxon>
    </lineage>
</organism>
<dbReference type="PANTHER" id="PTHR31247:SF5">
    <property type="entry name" value="DUF4203 DOMAIN-CONTAINING PROTEIN"/>
    <property type="match status" value="1"/>
</dbReference>
<feature type="transmembrane region" description="Helical" evidence="7">
    <location>
        <begin position="119"/>
        <end position="143"/>
    </location>
</feature>
<evidence type="ECO:0000256" key="7">
    <source>
        <dbReference type="SAM" id="Phobius"/>
    </source>
</evidence>
<sequence>MGRKFVRVLVFSAGFIATSIAVLLVAYKIRTPQPGENMRAILYLVAAIVVGIIGGLYTLWAYRFGIFMVGVLAGLVLSRYIISIANASFFNDSWARIAFTVVVCLLCGFLATHQERTGIIVITSFYGSYALFVGIDVFAKLGFKESMLYLFQSKIVTVGKPANIYMMMGGAIITAIIGIFVQLKFSDKKY</sequence>
<protein>
    <recommendedName>
        <fullName evidence="6">Transmembrane protein 198</fullName>
    </recommendedName>
</protein>
<dbReference type="InterPro" id="IPR025256">
    <property type="entry name" value="TM7S3/TM198-like_dom"/>
</dbReference>